<dbReference type="GO" id="GO:0005886">
    <property type="term" value="C:plasma membrane"/>
    <property type="evidence" value="ECO:0007669"/>
    <property type="project" value="UniProtKB-SubCell"/>
</dbReference>
<organism evidence="9 10">
    <name type="scientific">Actinidia chinensis var. chinensis</name>
    <name type="common">Chinese soft-hair kiwi</name>
    <dbReference type="NCBI Taxonomy" id="1590841"/>
    <lineage>
        <taxon>Eukaryota</taxon>
        <taxon>Viridiplantae</taxon>
        <taxon>Streptophyta</taxon>
        <taxon>Embryophyta</taxon>
        <taxon>Tracheophyta</taxon>
        <taxon>Spermatophyta</taxon>
        <taxon>Magnoliopsida</taxon>
        <taxon>eudicotyledons</taxon>
        <taxon>Gunneridae</taxon>
        <taxon>Pentapetalae</taxon>
        <taxon>asterids</taxon>
        <taxon>Ericales</taxon>
        <taxon>Actinidiaceae</taxon>
        <taxon>Actinidia</taxon>
    </lineage>
</organism>
<dbReference type="AlphaFoldDB" id="A0A2R6R4H0"/>
<dbReference type="InterPro" id="IPR051525">
    <property type="entry name" value="DVL_RTFL_regulatory"/>
</dbReference>
<keyword evidence="4" id="KW-0812">Transmembrane</keyword>
<reference evidence="10" key="2">
    <citation type="journal article" date="2018" name="BMC Genomics">
        <title>A manually annotated Actinidia chinensis var. chinensis (kiwifruit) genome highlights the challenges associated with draft genomes and gene prediction in plants.</title>
        <authorList>
            <person name="Pilkington S.M."/>
            <person name="Crowhurst R."/>
            <person name="Hilario E."/>
            <person name="Nardozza S."/>
            <person name="Fraser L."/>
            <person name="Peng Y."/>
            <person name="Gunaseelan K."/>
            <person name="Simpson R."/>
            <person name="Tahir J."/>
            <person name="Deroles S.C."/>
            <person name="Templeton K."/>
            <person name="Luo Z."/>
            <person name="Davy M."/>
            <person name="Cheng C."/>
            <person name="McNeilage M."/>
            <person name="Scaglione D."/>
            <person name="Liu Y."/>
            <person name="Zhang Q."/>
            <person name="Datson P."/>
            <person name="De Silva N."/>
            <person name="Gardiner S.E."/>
            <person name="Bassett H."/>
            <person name="Chagne D."/>
            <person name="McCallum J."/>
            <person name="Dzierzon H."/>
            <person name="Deng C."/>
            <person name="Wang Y.Y."/>
            <person name="Barron L."/>
            <person name="Manako K."/>
            <person name="Bowen J."/>
            <person name="Foster T.M."/>
            <person name="Erridge Z.A."/>
            <person name="Tiffin H."/>
            <person name="Waite C.N."/>
            <person name="Davies K.M."/>
            <person name="Grierson E.P."/>
            <person name="Laing W.A."/>
            <person name="Kirk R."/>
            <person name="Chen X."/>
            <person name="Wood M."/>
            <person name="Montefiori M."/>
            <person name="Brummell D.A."/>
            <person name="Schwinn K.E."/>
            <person name="Catanach A."/>
            <person name="Fullerton C."/>
            <person name="Li D."/>
            <person name="Meiyalaghan S."/>
            <person name="Nieuwenhuizen N."/>
            <person name="Read N."/>
            <person name="Prakash R."/>
            <person name="Hunter D."/>
            <person name="Zhang H."/>
            <person name="McKenzie M."/>
            <person name="Knabel M."/>
            <person name="Harris A."/>
            <person name="Allan A.C."/>
            <person name="Gleave A."/>
            <person name="Chen A."/>
            <person name="Janssen B.J."/>
            <person name="Plunkett B."/>
            <person name="Ampomah-Dwamena C."/>
            <person name="Voogd C."/>
            <person name="Leif D."/>
            <person name="Lafferty D."/>
            <person name="Souleyre E.J.F."/>
            <person name="Varkonyi-Gasic E."/>
            <person name="Gambi F."/>
            <person name="Hanley J."/>
            <person name="Yao J.L."/>
            <person name="Cheung J."/>
            <person name="David K.M."/>
            <person name="Warren B."/>
            <person name="Marsh K."/>
            <person name="Snowden K.C."/>
            <person name="Lin-Wang K."/>
            <person name="Brian L."/>
            <person name="Martinez-Sanchez M."/>
            <person name="Wang M."/>
            <person name="Ileperuma N."/>
            <person name="Macnee N."/>
            <person name="Campin R."/>
            <person name="McAtee P."/>
            <person name="Drummond R.S.M."/>
            <person name="Espley R.V."/>
            <person name="Ireland H.S."/>
            <person name="Wu R."/>
            <person name="Atkinson R.G."/>
            <person name="Karunairetnam S."/>
            <person name="Bulley S."/>
            <person name="Chunkath S."/>
            <person name="Hanley Z."/>
            <person name="Storey R."/>
            <person name="Thrimawithana A.H."/>
            <person name="Thomson S."/>
            <person name="David C."/>
            <person name="Testolin R."/>
            <person name="Huang H."/>
            <person name="Hellens R.P."/>
            <person name="Schaffer R.J."/>
        </authorList>
    </citation>
    <scope>NUCLEOTIDE SEQUENCE [LARGE SCALE GENOMIC DNA]</scope>
    <source>
        <strain evidence="10">cv. Red5</strain>
    </source>
</reference>
<keyword evidence="6" id="KW-0472">Membrane</keyword>
<dbReference type="InParanoid" id="A0A2R6R4H0"/>
<evidence type="ECO:0000256" key="4">
    <source>
        <dbReference type="ARBA" id="ARBA00022692"/>
    </source>
</evidence>
<accession>A0A2R6R4H0</accession>
<gene>
    <name evidence="9" type="ORF">CEY00_Acc09924</name>
</gene>
<dbReference type="Proteomes" id="UP000241394">
    <property type="component" value="Chromosome LG9"/>
</dbReference>
<dbReference type="GO" id="GO:0048367">
    <property type="term" value="P:shoot system development"/>
    <property type="evidence" value="ECO:0007669"/>
    <property type="project" value="UniProtKB-ARBA"/>
</dbReference>
<evidence type="ECO:0000256" key="5">
    <source>
        <dbReference type="ARBA" id="ARBA00022989"/>
    </source>
</evidence>
<proteinExistence type="inferred from homology"/>
<comment type="caution">
    <text evidence="9">The sequence shown here is derived from an EMBL/GenBank/DDBJ whole genome shotgun (WGS) entry which is preliminary data.</text>
</comment>
<evidence type="ECO:0000256" key="7">
    <source>
        <dbReference type="ARBA" id="ARBA00024340"/>
    </source>
</evidence>
<dbReference type="OrthoDB" id="1693826at2759"/>
<dbReference type="GO" id="GO:0008285">
    <property type="term" value="P:negative regulation of cell population proliferation"/>
    <property type="evidence" value="ECO:0007669"/>
    <property type="project" value="InterPro"/>
</dbReference>
<protein>
    <submittedName>
        <fullName evidence="9">Lipoyl synthase</fullName>
    </submittedName>
</protein>
<evidence type="ECO:0000256" key="1">
    <source>
        <dbReference type="ARBA" id="ARBA00004162"/>
    </source>
</evidence>
<evidence type="ECO:0000313" key="9">
    <source>
        <dbReference type="EMBL" id="PSS20885.1"/>
    </source>
</evidence>
<dbReference type="InterPro" id="IPR012552">
    <property type="entry name" value="DVL"/>
</dbReference>
<feature type="compositionally biased region" description="Polar residues" evidence="8">
    <location>
        <begin position="1"/>
        <end position="12"/>
    </location>
</feature>
<dbReference type="OMA" id="LCWHAHS"/>
<dbReference type="Pfam" id="PF08137">
    <property type="entry name" value="DVL"/>
    <property type="match status" value="1"/>
</dbReference>
<keyword evidence="2" id="KW-0217">Developmental protein</keyword>
<evidence type="ECO:0000256" key="8">
    <source>
        <dbReference type="SAM" id="MobiDB-lite"/>
    </source>
</evidence>
<evidence type="ECO:0000256" key="2">
    <source>
        <dbReference type="ARBA" id="ARBA00022473"/>
    </source>
</evidence>
<reference evidence="9 10" key="1">
    <citation type="submission" date="2017-07" db="EMBL/GenBank/DDBJ databases">
        <title>An improved, manually edited Actinidia chinensis var. chinensis (kiwifruit) genome highlights the challenges associated with draft genomes and gene prediction in plants.</title>
        <authorList>
            <person name="Pilkington S."/>
            <person name="Crowhurst R."/>
            <person name="Hilario E."/>
            <person name="Nardozza S."/>
            <person name="Fraser L."/>
            <person name="Peng Y."/>
            <person name="Gunaseelan K."/>
            <person name="Simpson R."/>
            <person name="Tahir J."/>
            <person name="Deroles S."/>
            <person name="Templeton K."/>
            <person name="Luo Z."/>
            <person name="Davy M."/>
            <person name="Cheng C."/>
            <person name="Mcneilage M."/>
            <person name="Scaglione D."/>
            <person name="Liu Y."/>
            <person name="Zhang Q."/>
            <person name="Datson P."/>
            <person name="De Silva N."/>
            <person name="Gardiner S."/>
            <person name="Bassett H."/>
            <person name="Chagne D."/>
            <person name="Mccallum J."/>
            <person name="Dzierzon H."/>
            <person name="Deng C."/>
            <person name="Wang Y.-Y."/>
            <person name="Barron N."/>
            <person name="Manako K."/>
            <person name="Bowen J."/>
            <person name="Foster T."/>
            <person name="Erridge Z."/>
            <person name="Tiffin H."/>
            <person name="Waite C."/>
            <person name="Davies K."/>
            <person name="Grierson E."/>
            <person name="Laing W."/>
            <person name="Kirk R."/>
            <person name="Chen X."/>
            <person name="Wood M."/>
            <person name="Montefiori M."/>
            <person name="Brummell D."/>
            <person name="Schwinn K."/>
            <person name="Catanach A."/>
            <person name="Fullerton C."/>
            <person name="Li D."/>
            <person name="Meiyalaghan S."/>
            <person name="Nieuwenhuizen N."/>
            <person name="Read N."/>
            <person name="Prakash R."/>
            <person name="Hunter D."/>
            <person name="Zhang H."/>
            <person name="Mckenzie M."/>
            <person name="Knabel M."/>
            <person name="Harris A."/>
            <person name="Allan A."/>
            <person name="Chen A."/>
            <person name="Janssen B."/>
            <person name="Plunkett B."/>
            <person name="Dwamena C."/>
            <person name="Voogd C."/>
            <person name="Leif D."/>
            <person name="Lafferty D."/>
            <person name="Souleyre E."/>
            <person name="Varkonyi-Gasic E."/>
            <person name="Gambi F."/>
            <person name="Hanley J."/>
            <person name="Yao J.-L."/>
            <person name="Cheung J."/>
            <person name="David K."/>
            <person name="Warren B."/>
            <person name="Marsh K."/>
            <person name="Snowden K."/>
            <person name="Lin-Wang K."/>
            <person name="Brian L."/>
            <person name="Martinez-Sanchez M."/>
            <person name="Wang M."/>
            <person name="Ileperuma N."/>
            <person name="Macnee N."/>
            <person name="Campin R."/>
            <person name="Mcatee P."/>
            <person name="Drummond R."/>
            <person name="Espley R."/>
            <person name="Ireland H."/>
            <person name="Wu R."/>
            <person name="Atkinson R."/>
            <person name="Karunairetnam S."/>
            <person name="Bulley S."/>
            <person name="Chunkath S."/>
            <person name="Hanley Z."/>
            <person name="Storey R."/>
            <person name="Thrimawithana A."/>
            <person name="Thomson S."/>
            <person name="David C."/>
            <person name="Testolin R."/>
        </authorList>
    </citation>
    <scope>NUCLEOTIDE SEQUENCE [LARGE SCALE GENOMIC DNA]</scope>
    <source>
        <strain evidence="10">cv. Red5</strain>
        <tissue evidence="9">Young leaf</tissue>
    </source>
</reference>
<feature type="region of interest" description="Disordered" evidence="8">
    <location>
        <begin position="1"/>
        <end position="21"/>
    </location>
</feature>
<comment type="similarity">
    <text evidence="7">Belongs to the DVL/RTFL small polypeptides family.</text>
</comment>
<sequence>MTGTSHFLQFTASRRKSRRRTGFRRRCLAVYKQQRARFYIIGRCVSMLLCWHDHDVSD</sequence>
<evidence type="ECO:0000256" key="3">
    <source>
        <dbReference type="ARBA" id="ARBA00022475"/>
    </source>
</evidence>
<dbReference type="Gramene" id="PSS20885">
    <property type="protein sequence ID" value="PSS20885"/>
    <property type="gene ID" value="CEY00_Acc09924"/>
</dbReference>
<dbReference type="PANTHER" id="PTHR33102">
    <property type="entry name" value="DVL19-RELATED-RELATED"/>
    <property type="match status" value="1"/>
</dbReference>
<dbReference type="EMBL" id="NKQK01000009">
    <property type="protein sequence ID" value="PSS20885.1"/>
    <property type="molecule type" value="Genomic_DNA"/>
</dbReference>
<evidence type="ECO:0000256" key="6">
    <source>
        <dbReference type="ARBA" id="ARBA00023136"/>
    </source>
</evidence>
<keyword evidence="10" id="KW-1185">Reference proteome</keyword>
<dbReference type="STRING" id="1590841.A0A2R6R4H0"/>
<keyword evidence="3" id="KW-1003">Cell membrane</keyword>
<keyword evidence="5" id="KW-1133">Transmembrane helix</keyword>
<evidence type="ECO:0000313" key="10">
    <source>
        <dbReference type="Proteomes" id="UP000241394"/>
    </source>
</evidence>
<comment type="subcellular location">
    <subcellularLocation>
        <location evidence="1">Cell membrane</location>
        <topology evidence="1">Single-pass membrane protein</topology>
    </subcellularLocation>
</comment>
<name>A0A2R6R4H0_ACTCC</name>